<protein>
    <submittedName>
        <fullName evidence="3">Uncharacterized protein</fullName>
    </submittedName>
</protein>
<name>A0ABR8V5Q9_9CELL</name>
<feature type="region of interest" description="Disordered" evidence="1">
    <location>
        <begin position="1"/>
        <end position="20"/>
    </location>
</feature>
<evidence type="ECO:0000313" key="3">
    <source>
        <dbReference type="EMBL" id="MBD8000121.1"/>
    </source>
</evidence>
<gene>
    <name evidence="3" type="ORF">H9640_16335</name>
</gene>
<evidence type="ECO:0000256" key="2">
    <source>
        <dbReference type="SAM" id="Phobius"/>
    </source>
</evidence>
<evidence type="ECO:0000313" key="4">
    <source>
        <dbReference type="Proteomes" id="UP000633601"/>
    </source>
</evidence>
<organism evidence="3 4">
    <name type="scientific">Oerskovia gallyi</name>
    <dbReference type="NCBI Taxonomy" id="2762226"/>
    <lineage>
        <taxon>Bacteria</taxon>
        <taxon>Bacillati</taxon>
        <taxon>Actinomycetota</taxon>
        <taxon>Actinomycetes</taxon>
        <taxon>Micrococcales</taxon>
        <taxon>Cellulomonadaceae</taxon>
        <taxon>Oerskovia</taxon>
    </lineage>
</organism>
<keyword evidence="4" id="KW-1185">Reference proteome</keyword>
<accession>A0ABR8V5Q9</accession>
<reference evidence="3 4" key="1">
    <citation type="submission" date="2020-08" db="EMBL/GenBank/DDBJ databases">
        <title>A Genomic Blueprint of the Chicken Gut Microbiome.</title>
        <authorList>
            <person name="Gilroy R."/>
            <person name="Ravi A."/>
            <person name="Getino M."/>
            <person name="Pursley I."/>
            <person name="Horton D.L."/>
            <person name="Alikhan N.-F."/>
            <person name="Baker D."/>
            <person name="Gharbi K."/>
            <person name="Hall N."/>
            <person name="Watson M."/>
            <person name="Adriaenssens E.M."/>
            <person name="Foster-Nyarko E."/>
            <person name="Jarju S."/>
            <person name="Secka A."/>
            <person name="Antonio M."/>
            <person name="Oren A."/>
            <person name="Chaudhuri R."/>
            <person name="La Ragione R.M."/>
            <person name="Hildebrand F."/>
            <person name="Pallen M.J."/>
        </authorList>
    </citation>
    <scope>NUCLEOTIDE SEQUENCE [LARGE SCALE GENOMIC DNA]</scope>
    <source>
        <strain evidence="3 4">Sa2CUA8</strain>
    </source>
</reference>
<keyword evidence="2" id="KW-0812">Transmembrane</keyword>
<proteinExistence type="predicted"/>
<evidence type="ECO:0000256" key="1">
    <source>
        <dbReference type="SAM" id="MobiDB-lite"/>
    </source>
</evidence>
<keyword evidence="2" id="KW-1133">Transmembrane helix</keyword>
<dbReference type="RefSeq" id="WP_191791838.1">
    <property type="nucleotide sequence ID" value="NZ_JACSQE010000014.1"/>
</dbReference>
<feature type="transmembrane region" description="Helical" evidence="2">
    <location>
        <begin position="32"/>
        <end position="57"/>
    </location>
</feature>
<sequence>MPDDEVATSPSGAAHPMAPTAQARPAHPVLRAVLLAAAALVVLVWSANLEVVCALAGGGPDGSFVMTPPCPAQSTRTAAAVVAAVVVLGALVLLLVVRRRPWALRPGTGRALFVAFVLVTAVAVVAAFFSTGVAPAI</sequence>
<keyword evidence="2" id="KW-0472">Membrane</keyword>
<comment type="caution">
    <text evidence="3">The sequence shown here is derived from an EMBL/GenBank/DDBJ whole genome shotgun (WGS) entry which is preliminary data.</text>
</comment>
<feature type="transmembrane region" description="Helical" evidence="2">
    <location>
        <begin position="77"/>
        <end position="97"/>
    </location>
</feature>
<dbReference type="EMBL" id="JACSQE010000014">
    <property type="protein sequence ID" value="MBD8000121.1"/>
    <property type="molecule type" value="Genomic_DNA"/>
</dbReference>
<feature type="transmembrane region" description="Helical" evidence="2">
    <location>
        <begin position="109"/>
        <end position="129"/>
    </location>
</feature>
<dbReference type="Proteomes" id="UP000633601">
    <property type="component" value="Unassembled WGS sequence"/>
</dbReference>